<protein>
    <submittedName>
        <fullName evidence="2">Cobyrinic acid ac-diamide synthase</fullName>
    </submittedName>
</protein>
<evidence type="ECO:0000313" key="3">
    <source>
        <dbReference type="Proteomes" id="UP000001916"/>
    </source>
</evidence>
<evidence type="ECO:0000259" key="1">
    <source>
        <dbReference type="Pfam" id="PF13614"/>
    </source>
</evidence>
<feature type="domain" description="AAA" evidence="1">
    <location>
        <begin position="60"/>
        <end position="213"/>
    </location>
</feature>
<dbReference type="RefSeq" id="WP_013159926.1">
    <property type="nucleotide sequence ID" value="NC_014214.1"/>
</dbReference>
<dbReference type="Gene3D" id="3.40.50.300">
    <property type="entry name" value="P-loop containing nucleotide triphosphate hydrolases"/>
    <property type="match status" value="1"/>
</dbReference>
<dbReference type="CDD" id="cd02042">
    <property type="entry name" value="ParAB_family"/>
    <property type="match status" value="1"/>
</dbReference>
<dbReference type="PANTHER" id="PTHR13696:SF52">
    <property type="entry name" value="PARA FAMILY PROTEIN CT_582"/>
    <property type="match status" value="1"/>
</dbReference>
<organism evidence="2 3">
    <name type="scientific">Allomeiothermus silvanus (strain ATCC 700542 / DSM 9946 / NBRC 106475 / NCIMB 13440 / VI-R2)</name>
    <name type="common">Thermus silvanus</name>
    <dbReference type="NCBI Taxonomy" id="526227"/>
    <lineage>
        <taxon>Bacteria</taxon>
        <taxon>Thermotogati</taxon>
        <taxon>Deinococcota</taxon>
        <taxon>Deinococci</taxon>
        <taxon>Thermales</taxon>
        <taxon>Thermaceae</taxon>
        <taxon>Allomeiothermus</taxon>
    </lineage>
</organism>
<geneLocation type="plasmid" evidence="2 3">
    <name>pMESIL02</name>
</geneLocation>
<reference evidence="2 3" key="1">
    <citation type="journal article" date="2010" name="Stand. Genomic Sci.">
        <title>Complete genome sequence of Meiothermus silvanus type strain (VI-R2).</title>
        <authorList>
            <person name="Sikorski J."/>
            <person name="Tindall B.J."/>
            <person name="Lowry S."/>
            <person name="Lucas S."/>
            <person name="Nolan M."/>
            <person name="Copeland A."/>
            <person name="Glavina Del Rio T."/>
            <person name="Tice H."/>
            <person name="Cheng J.F."/>
            <person name="Han C."/>
            <person name="Pitluck S."/>
            <person name="Liolios K."/>
            <person name="Ivanova N."/>
            <person name="Mavromatis K."/>
            <person name="Mikhailova N."/>
            <person name="Pati A."/>
            <person name="Goodwin L."/>
            <person name="Chen A."/>
            <person name="Palaniappan K."/>
            <person name="Land M."/>
            <person name="Hauser L."/>
            <person name="Chang Y.J."/>
            <person name="Jeffries C.D."/>
            <person name="Rohde M."/>
            <person name="Goker M."/>
            <person name="Woyke T."/>
            <person name="Bristow J."/>
            <person name="Eisen J.A."/>
            <person name="Markowitz V."/>
            <person name="Hugenholtz P."/>
            <person name="Kyrpides N.C."/>
            <person name="Klenk H.P."/>
            <person name="Lapidus A."/>
        </authorList>
    </citation>
    <scope>NUCLEOTIDE SEQUENCE [LARGE SCALE GENOMIC DNA]</scope>
    <source>
        <strain evidence="3">ATCC 700542 / DSM 9946 / VI-R2</strain>
        <plasmid evidence="3">Plasmid pMESIL02</plasmid>
    </source>
</reference>
<accession>D7BJU6</accession>
<dbReference type="PANTHER" id="PTHR13696">
    <property type="entry name" value="P-LOOP CONTAINING NUCLEOSIDE TRIPHOSPHATE HYDROLASE"/>
    <property type="match status" value="1"/>
</dbReference>
<keyword evidence="2" id="KW-0614">Plasmid</keyword>
<dbReference type="HOGENOM" id="CLU_037612_1_2_0"/>
<dbReference type="SUPFAM" id="SSF52540">
    <property type="entry name" value="P-loop containing nucleoside triphosphate hydrolases"/>
    <property type="match status" value="1"/>
</dbReference>
<proteinExistence type="predicted"/>
<dbReference type="InterPro" id="IPR027417">
    <property type="entry name" value="P-loop_NTPase"/>
</dbReference>
<evidence type="ECO:0000313" key="2">
    <source>
        <dbReference type="EMBL" id="ADH65452.1"/>
    </source>
</evidence>
<dbReference type="Pfam" id="PF13614">
    <property type="entry name" value="AAA_31"/>
    <property type="match status" value="1"/>
</dbReference>
<dbReference type="OrthoDB" id="69313at2"/>
<dbReference type="InterPro" id="IPR050678">
    <property type="entry name" value="DNA_Partitioning_ATPase"/>
</dbReference>
<sequence>MPSKWVPAAEYAARTGIPESTLRRQLRNGQIPGRKQGHYWYVIEEVQTPPGGGIFTAFTHAGGAGKTSLVRDLGFELSRRGYRVLLIDADPQANLTSWVGARKVKPQETLLSLLETGQLPAPRTVANGLHLLPASLALARIEVLLTQKPLSTLLLRTALRKEPEYDFVLIDSLPSLGHLAALAAMASDGLIVPVETGLKGLEALVGVLEAASEYRSSLAQIDSVPRSFIRLFVPTKYDSRTRGDHQVLERLAAFNSIAPIASPLTYRPGPHRKATEQALPLQQVGDRDAREEVERLTEEFLRAVCPAPQEMAR</sequence>
<name>D7BJU6_ALLS1</name>
<dbReference type="InterPro" id="IPR025669">
    <property type="entry name" value="AAA_dom"/>
</dbReference>
<dbReference type="Proteomes" id="UP000001916">
    <property type="component" value="Plasmid pMESIL02"/>
</dbReference>
<dbReference type="EMBL" id="CP002044">
    <property type="protein sequence ID" value="ADH65452.1"/>
    <property type="molecule type" value="Genomic_DNA"/>
</dbReference>
<dbReference type="KEGG" id="msv:Mesil_3666"/>
<keyword evidence="3" id="KW-1185">Reference proteome</keyword>
<gene>
    <name evidence="2" type="ORF">Mesil_3666</name>
</gene>
<dbReference type="AlphaFoldDB" id="D7BJU6"/>